<keyword evidence="5" id="KW-1185">Reference proteome</keyword>
<dbReference type="PROSITE" id="PS01318">
    <property type="entry name" value="TSAA_1"/>
    <property type="match status" value="1"/>
</dbReference>
<name>A0A6G9IAP7_9GAMM</name>
<evidence type="ECO:0000256" key="2">
    <source>
        <dbReference type="ARBA" id="ARBA00033753"/>
    </source>
</evidence>
<dbReference type="Proteomes" id="UP000501168">
    <property type="component" value="Chromosome"/>
</dbReference>
<dbReference type="InterPro" id="IPR036413">
    <property type="entry name" value="YaeB-like_sf"/>
</dbReference>
<keyword evidence="4" id="KW-0808">Transferase</keyword>
<dbReference type="NCBIfam" id="TIGR00104">
    <property type="entry name" value="tRNA_TsaA"/>
    <property type="match status" value="1"/>
</dbReference>
<dbReference type="InterPro" id="IPR023370">
    <property type="entry name" value="TrmO-like_N"/>
</dbReference>
<dbReference type="SUPFAM" id="SSF118196">
    <property type="entry name" value="YaeB-like"/>
    <property type="match status" value="1"/>
</dbReference>
<protein>
    <submittedName>
        <fullName evidence="4">tRNA (N6-threonylcarbamoyladenosine(37)-N6)-methyltransferase TrmO</fullName>
    </submittedName>
</protein>
<proteinExistence type="inferred from homology"/>
<dbReference type="AlphaFoldDB" id="A0A6G9IAP7"/>
<evidence type="ECO:0000256" key="1">
    <source>
        <dbReference type="ARBA" id="ARBA00022691"/>
    </source>
</evidence>
<dbReference type="FunCoup" id="A0A6G9IAP7">
    <property type="interactions" value="86"/>
</dbReference>
<dbReference type="Gene3D" id="3.30.2310.10">
    <property type="entry name" value="YaeB-like"/>
    <property type="match status" value="1"/>
</dbReference>
<dbReference type="InterPro" id="IPR036414">
    <property type="entry name" value="YaeB_N_sf"/>
</dbReference>
<dbReference type="Gene3D" id="2.40.30.70">
    <property type="entry name" value="YaeB-like"/>
    <property type="match status" value="1"/>
</dbReference>
<dbReference type="GO" id="GO:0089715">
    <property type="term" value="F:tRNA (L-threonylcarbamoyladenosine(37)-C2) methyltransferase activity"/>
    <property type="evidence" value="ECO:0007669"/>
    <property type="project" value="TreeGrafter"/>
</dbReference>
<comment type="similarity">
    <text evidence="2">Belongs to the tRNA methyltransferase O family.</text>
</comment>
<organism evidence="4 5">
    <name type="scientific">Zophobihabitans entericus</name>
    <dbReference type="NCBI Taxonomy" id="1635327"/>
    <lineage>
        <taxon>Bacteria</taxon>
        <taxon>Pseudomonadati</taxon>
        <taxon>Pseudomonadota</taxon>
        <taxon>Gammaproteobacteria</taxon>
        <taxon>Orbales</taxon>
        <taxon>Orbaceae</taxon>
        <taxon>Zophobihabitans</taxon>
    </lineage>
</organism>
<sequence length="240" mass="27331">MTETKISPVGIIRSPYKEKFAIPRQPSLAPAGTGELHLLAPYNNPEMVKGLEQFSHLWLIFLFHQTTAQGWHPTVRPPRLGGNERIGVFASRSTFRPNNLGLSAVELKGIHIEKENIILQLGSVDLLDGTPIIDIKPYIPYADSYPDALAGYAQLAPENDKLQVSFSEVFMQQIQQYQNAYPQLQPLIEQVIQQDPRPAYKHKNTDLQQYGMQLFDFNIRWQVQGQLATVIDLEKLNKRR</sequence>
<evidence type="ECO:0000313" key="5">
    <source>
        <dbReference type="Proteomes" id="UP000501168"/>
    </source>
</evidence>
<dbReference type="InterPro" id="IPR040372">
    <property type="entry name" value="YaeB-like"/>
</dbReference>
<dbReference type="PANTHER" id="PTHR12818">
    <property type="entry name" value="TRNA (ADENINE(37)-N6)-METHYLTRANSFERASE"/>
    <property type="match status" value="1"/>
</dbReference>
<dbReference type="GO" id="GO:0032259">
    <property type="term" value="P:methylation"/>
    <property type="evidence" value="ECO:0007669"/>
    <property type="project" value="UniProtKB-KW"/>
</dbReference>
<gene>
    <name evidence="4" type="primary">tsaA</name>
    <name evidence="4" type="ORF">IPMB12_02485</name>
</gene>
<dbReference type="CDD" id="cd09281">
    <property type="entry name" value="UPF0066"/>
    <property type="match status" value="1"/>
</dbReference>
<dbReference type="PROSITE" id="PS51668">
    <property type="entry name" value="TSAA_2"/>
    <property type="match status" value="1"/>
</dbReference>
<dbReference type="InterPro" id="IPR023368">
    <property type="entry name" value="UPF0066_cons_site"/>
</dbReference>
<dbReference type="EMBL" id="CP050253">
    <property type="protein sequence ID" value="QIQ20650.1"/>
    <property type="molecule type" value="Genomic_DNA"/>
</dbReference>
<dbReference type="FunFam" id="2.40.30.70:FF:000001">
    <property type="entry name" value="tRNA (N6-threonylcarbamoyladenosine(37)-N6)-methyltransferase TrmO"/>
    <property type="match status" value="1"/>
</dbReference>
<keyword evidence="1" id="KW-0949">S-adenosyl-L-methionine</keyword>
<dbReference type="Pfam" id="PF01980">
    <property type="entry name" value="TrmO_N"/>
    <property type="match status" value="1"/>
</dbReference>
<dbReference type="PANTHER" id="PTHR12818:SF0">
    <property type="entry name" value="TRNA (ADENINE(37)-N6)-METHYLTRANSFERASE"/>
    <property type="match status" value="1"/>
</dbReference>
<dbReference type="InParanoid" id="A0A6G9IAP7"/>
<dbReference type="InterPro" id="IPR041369">
    <property type="entry name" value="TrmO_C"/>
</dbReference>
<evidence type="ECO:0000259" key="3">
    <source>
        <dbReference type="PROSITE" id="PS51668"/>
    </source>
</evidence>
<feature type="domain" description="TsaA-like" evidence="3">
    <location>
        <begin position="6"/>
        <end position="147"/>
    </location>
</feature>
<accession>A0A6G9IAP7</accession>
<keyword evidence="4" id="KW-0489">Methyltransferase</keyword>
<dbReference type="KEGG" id="orb:IPMB12_02485"/>
<evidence type="ECO:0000313" key="4">
    <source>
        <dbReference type="EMBL" id="QIQ20650.1"/>
    </source>
</evidence>
<dbReference type="RefSeq" id="WP_166914637.1">
    <property type="nucleotide sequence ID" value="NZ_CP050253.1"/>
</dbReference>
<reference evidence="4 5" key="1">
    <citation type="submission" date="2020-03" db="EMBL/GenBank/DDBJ databases">
        <title>Complete genome sequence of Orbus sp. IPMB12 (BCRC 80908).</title>
        <authorList>
            <person name="Lo W.-S."/>
            <person name="Chang T.-H."/>
            <person name="Kuo C.-H."/>
        </authorList>
    </citation>
    <scope>NUCLEOTIDE SEQUENCE [LARGE SCALE GENOMIC DNA]</scope>
    <source>
        <strain evidence="4 5">IPMB12</strain>
    </source>
</reference>
<dbReference type="Pfam" id="PF18389">
    <property type="entry name" value="TrmO_C"/>
    <property type="match status" value="1"/>
</dbReference>